<feature type="region of interest" description="Disordered" evidence="1">
    <location>
        <begin position="45"/>
        <end position="128"/>
    </location>
</feature>
<evidence type="ECO:0000313" key="3">
    <source>
        <dbReference type="Proteomes" id="UP000837857"/>
    </source>
</evidence>
<dbReference type="Proteomes" id="UP000837857">
    <property type="component" value="Chromosome 21"/>
</dbReference>
<accession>A0ABN8IFW1</accession>
<proteinExistence type="predicted"/>
<feature type="compositionally biased region" description="Basic and acidic residues" evidence="1">
    <location>
        <begin position="55"/>
        <end position="69"/>
    </location>
</feature>
<feature type="non-terminal residue" evidence="2">
    <location>
        <position position="1"/>
    </location>
</feature>
<gene>
    <name evidence="2" type="ORF">IPOD504_LOCUS8512</name>
</gene>
<feature type="compositionally biased region" description="Basic and acidic residues" evidence="1">
    <location>
        <begin position="79"/>
        <end position="93"/>
    </location>
</feature>
<reference evidence="2" key="1">
    <citation type="submission" date="2022-03" db="EMBL/GenBank/DDBJ databases">
        <authorList>
            <person name="Martin H S."/>
        </authorList>
    </citation>
    <scope>NUCLEOTIDE SEQUENCE</scope>
</reference>
<evidence type="ECO:0000313" key="2">
    <source>
        <dbReference type="EMBL" id="CAH2054167.1"/>
    </source>
</evidence>
<evidence type="ECO:0000256" key="1">
    <source>
        <dbReference type="SAM" id="MobiDB-lite"/>
    </source>
</evidence>
<dbReference type="EMBL" id="OW152833">
    <property type="protein sequence ID" value="CAH2054167.1"/>
    <property type="molecule type" value="Genomic_DNA"/>
</dbReference>
<keyword evidence="3" id="KW-1185">Reference proteome</keyword>
<organism evidence="2 3">
    <name type="scientific">Iphiclides podalirius</name>
    <name type="common">scarce swallowtail</name>
    <dbReference type="NCBI Taxonomy" id="110791"/>
    <lineage>
        <taxon>Eukaryota</taxon>
        <taxon>Metazoa</taxon>
        <taxon>Ecdysozoa</taxon>
        <taxon>Arthropoda</taxon>
        <taxon>Hexapoda</taxon>
        <taxon>Insecta</taxon>
        <taxon>Pterygota</taxon>
        <taxon>Neoptera</taxon>
        <taxon>Endopterygota</taxon>
        <taxon>Lepidoptera</taxon>
        <taxon>Glossata</taxon>
        <taxon>Ditrysia</taxon>
        <taxon>Papilionoidea</taxon>
        <taxon>Papilionidae</taxon>
        <taxon>Papilioninae</taxon>
        <taxon>Iphiclides</taxon>
    </lineage>
</organism>
<name>A0ABN8IFW1_9NEOP</name>
<protein>
    <submittedName>
        <fullName evidence="2">Uncharacterized protein</fullName>
    </submittedName>
</protein>
<feature type="compositionally biased region" description="Basic and acidic residues" evidence="1">
    <location>
        <begin position="103"/>
        <end position="120"/>
    </location>
</feature>
<sequence>MHLSGPFKWSQKLISSVSRRKCAGARQQQPLVNLREHRYNNRDYEPYALGARSGSARDRHASAVGRDNEPYALGTRSGSARDRHASAVGRDNEPYALGARSSSARDRHASAVSRDKERGSRPSRVRRR</sequence>